<evidence type="ECO:0000313" key="2">
    <source>
        <dbReference type="Proteomes" id="UP001150581"/>
    </source>
</evidence>
<dbReference type="EMBL" id="JANBPG010000537">
    <property type="protein sequence ID" value="KAJ1895687.1"/>
    <property type="molecule type" value="Genomic_DNA"/>
</dbReference>
<protein>
    <submittedName>
        <fullName evidence="1">Uncharacterized protein</fullName>
    </submittedName>
</protein>
<sequence length="166" mass="17715">MSFTAPESYNYPVSVDELTRRAHAQHKELLSANVKLTTPPISRLQLVSIQPTGSKDTRITGAVVTYCLTVDPADCNTWGAIHGGCVFTLCNAVGKIATAVVACGAKNIVSTDLTTNYLAGVRVGATVTIEIECLRATKSIAFLRGCIKDSNGNTCYICVQNISFQL</sequence>
<comment type="caution">
    <text evidence="1">The sequence shown here is derived from an EMBL/GenBank/DDBJ whole genome shotgun (WGS) entry which is preliminary data.</text>
</comment>
<reference evidence="1" key="1">
    <citation type="submission" date="2022-07" db="EMBL/GenBank/DDBJ databases">
        <title>Phylogenomic reconstructions and comparative analyses of Kickxellomycotina fungi.</title>
        <authorList>
            <person name="Reynolds N.K."/>
            <person name="Stajich J.E."/>
            <person name="Barry K."/>
            <person name="Grigoriev I.V."/>
            <person name="Crous P."/>
            <person name="Smith M.E."/>
        </authorList>
    </citation>
    <scope>NUCLEOTIDE SEQUENCE</scope>
    <source>
        <strain evidence="1">Benny 63K</strain>
    </source>
</reference>
<accession>A0ACC1IHZ4</accession>
<evidence type="ECO:0000313" key="1">
    <source>
        <dbReference type="EMBL" id="KAJ1895687.1"/>
    </source>
</evidence>
<gene>
    <name evidence="1" type="ORF">LPJ66_004443</name>
</gene>
<organism evidence="1 2">
    <name type="scientific">Kickxella alabastrina</name>
    <dbReference type="NCBI Taxonomy" id="61397"/>
    <lineage>
        <taxon>Eukaryota</taxon>
        <taxon>Fungi</taxon>
        <taxon>Fungi incertae sedis</taxon>
        <taxon>Zoopagomycota</taxon>
        <taxon>Kickxellomycotina</taxon>
        <taxon>Kickxellomycetes</taxon>
        <taxon>Kickxellales</taxon>
        <taxon>Kickxellaceae</taxon>
        <taxon>Kickxella</taxon>
    </lineage>
</organism>
<keyword evidence="2" id="KW-1185">Reference proteome</keyword>
<proteinExistence type="predicted"/>
<name>A0ACC1IHZ4_9FUNG</name>
<dbReference type="Proteomes" id="UP001150581">
    <property type="component" value="Unassembled WGS sequence"/>
</dbReference>